<proteinExistence type="inferred from homology"/>
<evidence type="ECO:0000256" key="1">
    <source>
        <dbReference type="ARBA" id="ARBA00010203"/>
    </source>
</evidence>
<dbReference type="SUPFAM" id="SSF53335">
    <property type="entry name" value="S-adenosyl-L-methionine-dependent methyltransferases"/>
    <property type="match status" value="1"/>
</dbReference>
<sequence>MSGKYPVTKDHCPVCEELQENMDVSIIEKIFSSKVPKPKDLPVHNWYSFVHSYSPKFVGYEIEKKEIDSGKKVLDPFSGAGTTLVSCKMNGIESVGVDVVDFLVFSGKVKTTWNVDSEEFIETSKEIAKEVIEKKFTDDLETERPELMKESYLSDDPLAKLQSFKKEISKVNNDKIRNLLRLVLSSIVVPASNVSFGPNFGLRKAKETVNVVGMFKEKTNRIKEDLEEVQPLNGTEAYVKKGDTRKLSNVLKNQKFDHVITSPPYPQDHDYSRQTRLELVLLDYVEDTEDLRKLKKEMVRASTRGVYKEDDDYQYVKKFDEISSLVEEVKGRVEETGGTSGFEKIYHRVVGEYFGGMYRCLKEIYKVLKDGGTCAFLVGDSHAFKFTHIQTAELLGKLGLDVGFERYEKELWQDIGSTAHDYPVPEYILELYK</sequence>
<dbReference type="InterPro" id="IPR017985">
    <property type="entry name" value="MeTrfase_CN4_CS"/>
</dbReference>
<keyword evidence="5" id="KW-0949">S-adenosyl-L-methionine</keyword>
<evidence type="ECO:0000256" key="4">
    <source>
        <dbReference type="ARBA" id="ARBA00022679"/>
    </source>
</evidence>
<dbReference type="AlphaFoldDB" id="A0A133UCP6"/>
<evidence type="ECO:0000256" key="3">
    <source>
        <dbReference type="ARBA" id="ARBA00022603"/>
    </source>
</evidence>
<reference evidence="8 9" key="1">
    <citation type="journal article" date="2016" name="Sci. Rep.">
        <title>Metabolic traits of an uncultured archaeal lineage -MSBL1- from brine pools of the Red Sea.</title>
        <authorList>
            <person name="Mwirichia R."/>
            <person name="Alam I."/>
            <person name="Rashid M."/>
            <person name="Vinu M."/>
            <person name="Ba-Alawi W."/>
            <person name="Anthony Kamau A."/>
            <person name="Kamanda Ngugi D."/>
            <person name="Goker M."/>
            <person name="Klenk H.P."/>
            <person name="Bajic V."/>
            <person name="Stingl U."/>
        </authorList>
    </citation>
    <scope>NUCLEOTIDE SEQUENCE [LARGE SCALE GENOMIC DNA]</scope>
    <source>
        <strain evidence="8">SCGC-AAA259D18</strain>
    </source>
</reference>
<evidence type="ECO:0000313" key="9">
    <source>
        <dbReference type="Proteomes" id="UP000070195"/>
    </source>
</evidence>
<keyword evidence="3" id="KW-0489">Methyltransferase</keyword>
<dbReference type="Gene3D" id="3.40.50.150">
    <property type="entry name" value="Vaccinia Virus protein VP39"/>
    <property type="match status" value="2"/>
</dbReference>
<dbReference type="GO" id="GO:0032259">
    <property type="term" value="P:methylation"/>
    <property type="evidence" value="ECO:0007669"/>
    <property type="project" value="UniProtKB-KW"/>
</dbReference>
<keyword evidence="9" id="KW-1185">Reference proteome</keyword>
<accession>A0A133UCP6</accession>
<comment type="caution">
    <text evidence="8">The sequence shown here is derived from an EMBL/GenBank/DDBJ whole genome shotgun (WGS) entry which is preliminary data.</text>
</comment>
<dbReference type="GO" id="GO:0009307">
    <property type="term" value="P:DNA restriction-modification system"/>
    <property type="evidence" value="ECO:0007669"/>
    <property type="project" value="UniProtKB-KW"/>
</dbReference>
<evidence type="ECO:0000256" key="2">
    <source>
        <dbReference type="ARBA" id="ARBA00012185"/>
    </source>
</evidence>
<dbReference type="GO" id="GO:0015667">
    <property type="term" value="F:site-specific DNA-methyltransferase (cytosine-N4-specific) activity"/>
    <property type="evidence" value="ECO:0007669"/>
    <property type="project" value="UniProtKB-EC"/>
</dbReference>
<keyword evidence="4" id="KW-0808">Transferase</keyword>
<dbReference type="GO" id="GO:0003677">
    <property type="term" value="F:DNA binding"/>
    <property type="evidence" value="ECO:0007669"/>
    <property type="project" value="InterPro"/>
</dbReference>
<organism evidence="8 9">
    <name type="scientific">candidate division MSBL1 archaeon SCGC-AAA259D18</name>
    <dbReference type="NCBI Taxonomy" id="1698262"/>
    <lineage>
        <taxon>Archaea</taxon>
        <taxon>Methanobacteriati</taxon>
        <taxon>Methanobacteriota</taxon>
        <taxon>candidate division MSBL1</taxon>
    </lineage>
</organism>
<dbReference type="EC" id="2.1.1.113" evidence="2"/>
<evidence type="ECO:0000256" key="5">
    <source>
        <dbReference type="ARBA" id="ARBA00022691"/>
    </source>
</evidence>
<evidence type="ECO:0000256" key="7">
    <source>
        <dbReference type="ARBA" id="ARBA00049120"/>
    </source>
</evidence>
<name>A0A133UCP6_9EURY</name>
<gene>
    <name evidence="8" type="ORF">AKJ63_00310</name>
</gene>
<dbReference type="EMBL" id="LHXM01000004">
    <property type="protein sequence ID" value="KXA91948.1"/>
    <property type="molecule type" value="Genomic_DNA"/>
</dbReference>
<dbReference type="Proteomes" id="UP000070195">
    <property type="component" value="Unassembled WGS sequence"/>
</dbReference>
<evidence type="ECO:0000313" key="8">
    <source>
        <dbReference type="EMBL" id="KXA91948.1"/>
    </source>
</evidence>
<protein>
    <recommendedName>
        <fullName evidence="2">site-specific DNA-methyltransferase (cytosine-N(4)-specific)</fullName>
        <ecNumber evidence="2">2.1.1.113</ecNumber>
    </recommendedName>
</protein>
<dbReference type="PROSITE" id="PS00093">
    <property type="entry name" value="N4_MTASE"/>
    <property type="match status" value="1"/>
</dbReference>
<dbReference type="InterPro" id="IPR029063">
    <property type="entry name" value="SAM-dependent_MTases_sf"/>
</dbReference>
<evidence type="ECO:0000256" key="6">
    <source>
        <dbReference type="ARBA" id="ARBA00022747"/>
    </source>
</evidence>
<keyword evidence="6" id="KW-0680">Restriction system</keyword>
<comment type="similarity">
    <text evidence="1">Belongs to the N(4)/N(6)-methyltransferase family. N(4) subfamily.</text>
</comment>
<comment type="catalytic activity">
    <reaction evidence="7">
        <text>a 2'-deoxycytidine in DNA + S-adenosyl-L-methionine = an N(4)-methyl-2'-deoxycytidine in DNA + S-adenosyl-L-homocysteine + H(+)</text>
        <dbReference type="Rhea" id="RHEA:16857"/>
        <dbReference type="Rhea" id="RHEA-COMP:11369"/>
        <dbReference type="Rhea" id="RHEA-COMP:13674"/>
        <dbReference type="ChEBI" id="CHEBI:15378"/>
        <dbReference type="ChEBI" id="CHEBI:57856"/>
        <dbReference type="ChEBI" id="CHEBI:59789"/>
        <dbReference type="ChEBI" id="CHEBI:85452"/>
        <dbReference type="ChEBI" id="CHEBI:137933"/>
        <dbReference type="EC" id="2.1.1.113"/>
    </reaction>
</comment>